<dbReference type="SUPFAM" id="SSF48452">
    <property type="entry name" value="TPR-like"/>
    <property type="match status" value="1"/>
</dbReference>
<protein>
    <submittedName>
        <fullName evidence="4">Tetratricopeptide repeat protein</fullName>
    </submittedName>
</protein>
<dbReference type="EMBL" id="CP165644">
    <property type="protein sequence ID" value="XDU67648.1"/>
    <property type="molecule type" value="Genomic_DNA"/>
</dbReference>
<feature type="compositionally biased region" description="Low complexity" evidence="2">
    <location>
        <begin position="38"/>
        <end position="54"/>
    </location>
</feature>
<dbReference type="AlphaFoldDB" id="A0AB39VLA3"/>
<reference evidence="4" key="1">
    <citation type="submission" date="2024-07" db="EMBL/GenBank/DDBJ databases">
        <authorList>
            <person name="Li X.-J."/>
            <person name="Wang X."/>
        </authorList>
    </citation>
    <scope>NUCLEOTIDE SEQUENCE</scope>
    <source>
        <strain evidence="4">HSP-334</strain>
    </source>
</reference>
<dbReference type="KEGG" id="lrug:AB8B22_04330"/>
<evidence type="ECO:0000313" key="4">
    <source>
        <dbReference type="EMBL" id="XDU67648.1"/>
    </source>
</evidence>
<proteinExistence type="predicted"/>
<sequence>MKKIIYGLVGILLLSTTIVIAEVENSQTSTAIEESTLEEPSAPPQEEQPAAAPKAKPKKRVDVKKETGKQNVDTGTMPVTQSEDVSSEEKYSSYGNYENATLKKGKSATFRMAQLYFKDGLYEKAVNLALKEGEPDISLLYVVAIGSRLMGNFDQSVEYYNRILSQGEAQPEALLGIAIAYKSKGDFAKALKYLNEYEDLNSTEQVQKEIKYLNEVLATNS</sequence>
<dbReference type="Gene3D" id="1.25.40.10">
    <property type="entry name" value="Tetratricopeptide repeat domain"/>
    <property type="match status" value="1"/>
</dbReference>
<evidence type="ECO:0000256" key="3">
    <source>
        <dbReference type="SAM" id="SignalP"/>
    </source>
</evidence>
<dbReference type="PROSITE" id="PS50005">
    <property type="entry name" value="TPR"/>
    <property type="match status" value="1"/>
</dbReference>
<dbReference type="InterPro" id="IPR011990">
    <property type="entry name" value="TPR-like_helical_dom_sf"/>
</dbReference>
<dbReference type="SMART" id="SM00028">
    <property type="entry name" value="TPR"/>
    <property type="match status" value="2"/>
</dbReference>
<feature type="compositionally biased region" description="Polar residues" evidence="2">
    <location>
        <begin position="69"/>
        <end position="84"/>
    </location>
</feature>
<organism evidence="4">
    <name type="scientific">Leptotrichia rugosa</name>
    <dbReference type="NCBI Taxonomy" id="3239302"/>
    <lineage>
        <taxon>Bacteria</taxon>
        <taxon>Fusobacteriati</taxon>
        <taxon>Fusobacteriota</taxon>
        <taxon>Fusobacteriia</taxon>
        <taxon>Fusobacteriales</taxon>
        <taxon>Leptotrichiaceae</taxon>
        <taxon>Leptotrichia</taxon>
    </lineage>
</organism>
<feature type="chain" id="PRO_5044244222" evidence="3">
    <location>
        <begin position="22"/>
        <end position="221"/>
    </location>
</feature>
<gene>
    <name evidence="4" type="ORF">AB8B22_04330</name>
</gene>
<dbReference type="InterPro" id="IPR019734">
    <property type="entry name" value="TPR_rpt"/>
</dbReference>
<evidence type="ECO:0000256" key="1">
    <source>
        <dbReference type="PROSITE-ProRule" id="PRU00339"/>
    </source>
</evidence>
<dbReference type="Pfam" id="PF13174">
    <property type="entry name" value="TPR_6"/>
    <property type="match status" value="1"/>
</dbReference>
<feature type="repeat" description="TPR" evidence="1">
    <location>
        <begin position="171"/>
        <end position="204"/>
    </location>
</feature>
<accession>A0AB39VLA3</accession>
<keyword evidence="3" id="KW-0732">Signal</keyword>
<keyword evidence="1" id="KW-0802">TPR repeat</keyword>
<feature type="region of interest" description="Disordered" evidence="2">
    <location>
        <begin position="30"/>
        <end position="91"/>
    </location>
</feature>
<dbReference type="RefSeq" id="WP_314079432.1">
    <property type="nucleotide sequence ID" value="NZ_CP165644.1"/>
</dbReference>
<evidence type="ECO:0000256" key="2">
    <source>
        <dbReference type="SAM" id="MobiDB-lite"/>
    </source>
</evidence>
<feature type="signal peptide" evidence="3">
    <location>
        <begin position="1"/>
        <end position="21"/>
    </location>
</feature>
<name>A0AB39VLA3_9FUSO</name>